<evidence type="ECO:0000256" key="1">
    <source>
        <dbReference type="ARBA" id="ARBA00004651"/>
    </source>
</evidence>
<feature type="domain" description="Ionotropic glutamate receptor L-glutamate and glycine-binding" evidence="14">
    <location>
        <begin position="62"/>
        <end position="124"/>
    </location>
</feature>
<dbReference type="Gene3D" id="3.40.190.10">
    <property type="entry name" value="Periplasmic binding protein-like II"/>
    <property type="match status" value="1"/>
</dbReference>
<dbReference type="WBParaSite" id="PSAMB.scaffold4083size15771.g23460.t1">
    <property type="protein sequence ID" value="PSAMB.scaffold4083size15771.g23460.t1"/>
    <property type="gene ID" value="PSAMB.scaffold4083size15771.g23460"/>
</dbReference>
<keyword evidence="8" id="KW-0675">Receptor</keyword>
<evidence type="ECO:0000259" key="14">
    <source>
        <dbReference type="SMART" id="SM00918"/>
    </source>
</evidence>
<feature type="transmembrane region" description="Helical" evidence="12">
    <location>
        <begin position="217"/>
        <end position="239"/>
    </location>
</feature>
<feature type="chain" id="PRO_5036811420" evidence="13">
    <location>
        <begin position="19"/>
        <end position="246"/>
    </location>
</feature>
<keyword evidence="10" id="KW-1071">Ligand-gated ion channel</keyword>
<keyword evidence="13" id="KW-0732">Signal</keyword>
<dbReference type="GO" id="GO:0015276">
    <property type="term" value="F:ligand-gated monoatomic ion channel activity"/>
    <property type="evidence" value="ECO:0007669"/>
    <property type="project" value="InterPro"/>
</dbReference>
<dbReference type="Pfam" id="PF10613">
    <property type="entry name" value="Lig_chan-Glu_bd"/>
    <property type="match status" value="1"/>
</dbReference>
<keyword evidence="7 12" id="KW-0472">Membrane</keyword>
<feature type="signal peptide" evidence="13">
    <location>
        <begin position="1"/>
        <end position="18"/>
    </location>
</feature>
<keyword evidence="15" id="KW-1185">Reference proteome</keyword>
<evidence type="ECO:0000256" key="6">
    <source>
        <dbReference type="ARBA" id="ARBA00023065"/>
    </source>
</evidence>
<proteinExistence type="predicted"/>
<dbReference type="PANTHER" id="PTHR42643:SF24">
    <property type="entry name" value="IONOTROPIC RECEPTOR 60A"/>
    <property type="match status" value="1"/>
</dbReference>
<reference evidence="16" key="1">
    <citation type="submission" date="2022-11" db="UniProtKB">
        <authorList>
            <consortium name="WormBaseParasite"/>
        </authorList>
    </citation>
    <scope>IDENTIFICATION</scope>
</reference>
<evidence type="ECO:0000313" key="15">
    <source>
        <dbReference type="Proteomes" id="UP000887566"/>
    </source>
</evidence>
<keyword evidence="4 12" id="KW-0812">Transmembrane</keyword>
<evidence type="ECO:0000256" key="4">
    <source>
        <dbReference type="ARBA" id="ARBA00022692"/>
    </source>
</evidence>
<evidence type="ECO:0000256" key="2">
    <source>
        <dbReference type="ARBA" id="ARBA00022448"/>
    </source>
</evidence>
<dbReference type="SUPFAM" id="SSF53850">
    <property type="entry name" value="Periplasmic binding protein-like II"/>
    <property type="match status" value="1"/>
</dbReference>
<keyword evidence="9" id="KW-0325">Glycoprotein</keyword>
<evidence type="ECO:0000256" key="7">
    <source>
        <dbReference type="ARBA" id="ARBA00023136"/>
    </source>
</evidence>
<evidence type="ECO:0000256" key="11">
    <source>
        <dbReference type="ARBA" id="ARBA00023303"/>
    </source>
</evidence>
<keyword evidence="5 12" id="KW-1133">Transmembrane helix</keyword>
<evidence type="ECO:0000256" key="5">
    <source>
        <dbReference type="ARBA" id="ARBA00022989"/>
    </source>
</evidence>
<evidence type="ECO:0000256" key="10">
    <source>
        <dbReference type="ARBA" id="ARBA00023286"/>
    </source>
</evidence>
<keyword evidence="11" id="KW-0407">Ion channel</keyword>
<name>A0A914WH22_9BILA</name>
<feature type="transmembrane region" description="Helical" evidence="12">
    <location>
        <begin position="179"/>
        <end position="196"/>
    </location>
</feature>
<dbReference type="InterPro" id="IPR019594">
    <property type="entry name" value="Glu/Gly-bd"/>
</dbReference>
<dbReference type="InterPro" id="IPR052192">
    <property type="entry name" value="Insect_Ionotropic_Sensory_Rcpt"/>
</dbReference>
<protein>
    <submittedName>
        <fullName evidence="16">Ionotropic glutamate receptor L-glutamate and glycine-binding domain-containing protein</fullName>
    </submittedName>
</protein>
<organism evidence="15 16">
    <name type="scientific">Plectus sambesii</name>
    <dbReference type="NCBI Taxonomy" id="2011161"/>
    <lineage>
        <taxon>Eukaryota</taxon>
        <taxon>Metazoa</taxon>
        <taxon>Ecdysozoa</taxon>
        <taxon>Nematoda</taxon>
        <taxon>Chromadorea</taxon>
        <taxon>Plectida</taxon>
        <taxon>Plectina</taxon>
        <taxon>Plectoidea</taxon>
        <taxon>Plectidae</taxon>
        <taxon>Plectus</taxon>
    </lineage>
</organism>
<dbReference type="AlphaFoldDB" id="A0A914WH22"/>
<evidence type="ECO:0000313" key="16">
    <source>
        <dbReference type="WBParaSite" id="PSAMB.scaffold4083size15771.g23460.t1"/>
    </source>
</evidence>
<dbReference type="GO" id="GO:0005886">
    <property type="term" value="C:plasma membrane"/>
    <property type="evidence" value="ECO:0007669"/>
    <property type="project" value="UniProtKB-SubCell"/>
</dbReference>
<evidence type="ECO:0000256" key="8">
    <source>
        <dbReference type="ARBA" id="ARBA00023170"/>
    </source>
</evidence>
<dbReference type="PANTHER" id="PTHR42643">
    <property type="entry name" value="IONOTROPIC RECEPTOR 20A-RELATED"/>
    <property type="match status" value="1"/>
</dbReference>
<comment type="subcellular location">
    <subcellularLocation>
        <location evidence="1">Cell membrane</location>
        <topology evidence="1">Multi-pass membrane protein</topology>
    </subcellularLocation>
</comment>
<keyword evidence="3" id="KW-1003">Cell membrane</keyword>
<sequence>MQAKLLISAALLFMKAKCQSVSTAASLSTDRPLANTTTVVSVTVKRFDRAAIASQLEPPYVNFANLSAEAEEAEGTSPGVVMEILREIGNKLNIQYDFITPDTYEWGSNTTNGSWTGAFGHLQKKEIDILAAAAIMDLERSTIADLTFPFVFAETAMLIRSPRQFTDNTWLIVTTPFNWRVWLLIGMTIFVSGLIMKALTISLQAAQEVQYSLLQSIWVFFSVFIQQGKQIFLLINATIKSLRPLP</sequence>
<dbReference type="Gene3D" id="1.10.287.70">
    <property type="match status" value="1"/>
</dbReference>
<accession>A0A914WH22</accession>
<evidence type="ECO:0000256" key="12">
    <source>
        <dbReference type="SAM" id="Phobius"/>
    </source>
</evidence>
<evidence type="ECO:0000256" key="3">
    <source>
        <dbReference type="ARBA" id="ARBA00022475"/>
    </source>
</evidence>
<keyword evidence="6" id="KW-0406">Ion transport</keyword>
<keyword evidence="2" id="KW-0813">Transport</keyword>
<dbReference type="Proteomes" id="UP000887566">
    <property type="component" value="Unplaced"/>
</dbReference>
<dbReference type="SMART" id="SM00918">
    <property type="entry name" value="Lig_chan-Glu_bd"/>
    <property type="match status" value="1"/>
</dbReference>
<evidence type="ECO:0000256" key="9">
    <source>
        <dbReference type="ARBA" id="ARBA00023180"/>
    </source>
</evidence>
<evidence type="ECO:0000256" key="13">
    <source>
        <dbReference type="SAM" id="SignalP"/>
    </source>
</evidence>